<keyword evidence="2" id="KW-1185">Reference proteome</keyword>
<comment type="caution">
    <text evidence="1">The sequence shown here is derived from an EMBL/GenBank/DDBJ whole genome shotgun (WGS) entry which is preliminary data.</text>
</comment>
<accession>A0ABU6YVF9</accession>
<organism evidence="1 2">
    <name type="scientific">Stylosanthes scabra</name>
    <dbReference type="NCBI Taxonomy" id="79078"/>
    <lineage>
        <taxon>Eukaryota</taxon>
        <taxon>Viridiplantae</taxon>
        <taxon>Streptophyta</taxon>
        <taxon>Embryophyta</taxon>
        <taxon>Tracheophyta</taxon>
        <taxon>Spermatophyta</taxon>
        <taxon>Magnoliopsida</taxon>
        <taxon>eudicotyledons</taxon>
        <taxon>Gunneridae</taxon>
        <taxon>Pentapetalae</taxon>
        <taxon>rosids</taxon>
        <taxon>fabids</taxon>
        <taxon>Fabales</taxon>
        <taxon>Fabaceae</taxon>
        <taxon>Papilionoideae</taxon>
        <taxon>50 kb inversion clade</taxon>
        <taxon>dalbergioids sensu lato</taxon>
        <taxon>Dalbergieae</taxon>
        <taxon>Pterocarpus clade</taxon>
        <taxon>Stylosanthes</taxon>
    </lineage>
</organism>
<dbReference type="EMBL" id="JASCZI010244805">
    <property type="protein sequence ID" value="MED6214375.1"/>
    <property type="molecule type" value="Genomic_DNA"/>
</dbReference>
<proteinExistence type="predicted"/>
<reference evidence="1 2" key="1">
    <citation type="journal article" date="2023" name="Plants (Basel)">
        <title>Bridging the Gap: Combining Genomics and Transcriptomics Approaches to Understand Stylosanthes scabra, an Orphan Legume from the Brazilian Caatinga.</title>
        <authorList>
            <person name="Ferreira-Neto J.R.C."/>
            <person name="da Silva M.D."/>
            <person name="Binneck E."/>
            <person name="de Melo N.F."/>
            <person name="da Silva R.H."/>
            <person name="de Melo A.L.T.M."/>
            <person name="Pandolfi V."/>
            <person name="Bustamante F.O."/>
            <person name="Brasileiro-Vidal A.C."/>
            <person name="Benko-Iseppon A.M."/>
        </authorList>
    </citation>
    <scope>NUCLEOTIDE SEQUENCE [LARGE SCALE GENOMIC DNA]</scope>
    <source>
        <tissue evidence="1">Leaves</tissue>
    </source>
</reference>
<feature type="non-terminal residue" evidence="1">
    <location>
        <position position="1"/>
    </location>
</feature>
<evidence type="ECO:0000313" key="1">
    <source>
        <dbReference type="EMBL" id="MED6214375.1"/>
    </source>
</evidence>
<sequence length="135" mass="15540">FASSSTPTNPDHKISCYAKCALKCAISHPRNPIRIAKCLVGSLNNCPKDFEWVPSLNIRDDSFFLVGHSFMALFLKNWASRLARNIAPTRELESFGPSLRVKLPWYLPSDLKDFRLLSALRLRFRLPFFRVPRVF</sequence>
<evidence type="ECO:0000313" key="2">
    <source>
        <dbReference type="Proteomes" id="UP001341840"/>
    </source>
</evidence>
<name>A0ABU6YVF9_9FABA</name>
<protein>
    <submittedName>
        <fullName evidence="1">Uncharacterized protein</fullName>
    </submittedName>
</protein>
<dbReference type="Proteomes" id="UP001341840">
    <property type="component" value="Unassembled WGS sequence"/>
</dbReference>
<gene>
    <name evidence="1" type="ORF">PIB30_102408</name>
</gene>